<accession>A0ABR0J860</accession>
<dbReference type="Proteomes" id="UP001345691">
    <property type="component" value="Unassembled WGS sequence"/>
</dbReference>
<comment type="caution">
    <text evidence="2">The sequence shown here is derived from an EMBL/GenBank/DDBJ whole genome shotgun (WGS) entry which is preliminary data.</text>
</comment>
<protein>
    <recommendedName>
        <fullName evidence="1">Glyoxalase-like domain-containing protein</fullName>
    </recommendedName>
</protein>
<name>A0ABR0J860_9EURO</name>
<evidence type="ECO:0000313" key="3">
    <source>
        <dbReference type="Proteomes" id="UP001345691"/>
    </source>
</evidence>
<dbReference type="PANTHER" id="PTHR40265">
    <property type="entry name" value="BLL2707 PROTEIN"/>
    <property type="match status" value="1"/>
</dbReference>
<feature type="domain" description="Glyoxalase-like" evidence="1">
    <location>
        <begin position="14"/>
        <end position="212"/>
    </location>
</feature>
<keyword evidence="3" id="KW-1185">Reference proteome</keyword>
<sequence length="317" mass="34627">MATSLAAVSDISHDHIVLLLDTPDFENPPAWLSENFHIIEGGTHKGGSSRNKLIILSDGTLIELLNWISTPTEFHDWAPKPTGLIDFALTSPQSAHDTYSAITQRLESGSGDGGLGVRFKQPSAGGRQRRDGQHCRWFVTKPSYSDGPNVPKPTDTFFPTTRLDTPFFCHDETPRELRVPSSDKTLTTHPCGAKGILSVEVVVPESHVEHYVKLYSAVTGAEPKTQGGFRYKPSTSVSFLLSAPNPEAMKGLEGRVGIEIHAPRDAEDEAWLKERGVGIREVRIFVPAKSEDEVDERPLDSEGIGASLVLVTEPVGR</sequence>
<reference evidence="2 3" key="1">
    <citation type="submission" date="2023-08" db="EMBL/GenBank/DDBJ databases">
        <title>Black Yeasts Isolated from many extreme environments.</title>
        <authorList>
            <person name="Coleine C."/>
            <person name="Stajich J.E."/>
            <person name="Selbmann L."/>
        </authorList>
    </citation>
    <scope>NUCLEOTIDE SEQUENCE [LARGE SCALE GENOMIC DNA]</scope>
    <source>
        <strain evidence="2 3">CCFEE 6328</strain>
    </source>
</reference>
<gene>
    <name evidence="2" type="ORF">LTR69_006843</name>
</gene>
<evidence type="ECO:0000313" key="2">
    <source>
        <dbReference type="EMBL" id="KAK5058438.1"/>
    </source>
</evidence>
<organism evidence="2 3">
    <name type="scientific">Exophiala sideris</name>
    <dbReference type="NCBI Taxonomy" id="1016849"/>
    <lineage>
        <taxon>Eukaryota</taxon>
        <taxon>Fungi</taxon>
        <taxon>Dikarya</taxon>
        <taxon>Ascomycota</taxon>
        <taxon>Pezizomycotina</taxon>
        <taxon>Eurotiomycetes</taxon>
        <taxon>Chaetothyriomycetidae</taxon>
        <taxon>Chaetothyriales</taxon>
        <taxon>Herpotrichiellaceae</taxon>
        <taxon>Exophiala</taxon>
    </lineage>
</organism>
<dbReference type="InterPro" id="IPR025870">
    <property type="entry name" value="Glyoxalase-like_dom"/>
</dbReference>
<dbReference type="Pfam" id="PF13468">
    <property type="entry name" value="Glyoxalase_3"/>
    <property type="match status" value="1"/>
</dbReference>
<dbReference type="InterPro" id="IPR029068">
    <property type="entry name" value="Glyas_Bleomycin-R_OHBP_Dase"/>
</dbReference>
<proteinExistence type="predicted"/>
<dbReference type="Gene3D" id="3.10.180.10">
    <property type="entry name" value="2,3-Dihydroxybiphenyl 1,2-Dioxygenase, domain 1"/>
    <property type="match status" value="1"/>
</dbReference>
<dbReference type="EMBL" id="JAVRRF010000014">
    <property type="protein sequence ID" value="KAK5058438.1"/>
    <property type="molecule type" value="Genomic_DNA"/>
</dbReference>
<dbReference type="PANTHER" id="PTHR40265:SF1">
    <property type="entry name" value="GLYOXALASE-LIKE DOMAIN-CONTAINING PROTEIN"/>
    <property type="match status" value="1"/>
</dbReference>
<evidence type="ECO:0000259" key="1">
    <source>
        <dbReference type="Pfam" id="PF13468"/>
    </source>
</evidence>